<keyword evidence="2 6" id="KW-0067">ATP-binding</keyword>
<dbReference type="CDD" id="cd03221">
    <property type="entry name" value="ABCF_EF-3"/>
    <property type="match status" value="2"/>
</dbReference>
<feature type="coiled-coil region" evidence="3">
    <location>
        <begin position="256"/>
        <end position="283"/>
    </location>
</feature>
<proteinExistence type="predicted"/>
<evidence type="ECO:0000256" key="4">
    <source>
        <dbReference type="SAM" id="MobiDB-lite"/>
    </source>
</evidence>
<evidence type="ECO:0000259" key="5">
    <source>
        <dbReference type="PROSITE" id="PS50893"/>
    </source>
</evidence>
<dbReference type="AlphaFoldDB" id="A0A9D1H8T5"/>
<evidence type="ECO:0000313" key="7">
    <source>
        <dbReference type="Proteomes" id="UP000824161"/>
    </source>
</evidence>
<feature type="region of interest" description="Disordered" evidence="4">
    <location>
        <begin position="559"/>
        <end position="616"/>
    </location>
</feature>
<feature type="compositionally biased region" description="Basic and acidic residues" evidence="4">
    <location>
        <begin position="600"/>
        <end position="616"/>
    </location>
</feature>
<dbReference type="InterPro" id="IPR003439">
    <property type="entry name" value="ABC_transporter-like_ATP-bd"/>
</dbReference>
<evidence type="ECO:0000256" key="1">
    <source>
        <dbReference type="ARBA" id="ARBA00022741"/>
    </source>
</evidence>
<evidence type="ECO:0000256" key="2">
    <source>
        <dbReference type="ARBA" id="ARBA00022840"/>
    </source>
</evidence>
<dbReference type="SMART" id="SM00382">
    <property type="entry name" value="AAA"/>
    <property type="match status" value="2"/>
</dbReference>
<dbReference type="InterPro" id="IPR051309">
    <property type="entry name" value="ABCF_ATPase"/>
</dbReference>
<dbReference type="FunFam" id="3.40.50.300:FF:000011">
    <property type="entry name" value="Putative ABC transporter ATP-binding component"/>
    <property type="match status" value="1"/>
</dbReference>
<dbReference type="InterPro" id="IPR003593">
    <property type="entry name" value="AAA+_ATPase"/>
</dbReference>
<dbReference type="Pfam" id="PF00005">
    <property type="entry name" value="ABC_tran"/>
    <property type="match status" value="2"/>
</dbReference>
<feature type="domain" description="ABC transporter" evidence="5">
    <location>
        <begin position="328"/>
        <end position="559"/>
    </location>
</feature>
<protein>
    <submittedName>
        <fullName evidence="6">ABC-F family ATP-binding cassette domain-containing protein</fullName>
    </submittedName>
</protein>
<dbReference type="Proteomes" id="UP000824161">
    <property type="component" value="Unassembled WGS sequence"/>
</dbReference>
<keyword evidence="1" id="KW-0547">Nucleotide-binding</keyword>
<reference evidence="6" key="2">
    <citation type="journal article" date="2021" name="PeerJ">
        <title>Extensive microbial diversity within the chicken gut microbiome revealed by metagenomics and culture.</title>
        <authorList>
            <person name="Gilroy R."/>
            <person name="Ravi A."/>
            <person name="Getino M."/>
            <person name="Pursley I."/>
            <person name="Horton D.L."/>
            <person name="Alikhan N.F."/>
            <person name="Baker D."/>
            <person name="Gharbi K."/>
            <person name="Hall N."/>
            <person name="Watson M."/>
            <person name="Adriaenssens E.M."/>
            <person name="Foster-Nyarko E."/>
            <person name="Jarju S."/>
            <person name="Secka A."/>
            <person name="Antonio M."/>
            <person name="Oren A."/>
            <person name="Chaudhuri R.R."/>
            <person name="La Ragione R."/>
            <person name="Hildebrand F."/>
            <person name="Pallen M.J."/>
        </authorList>
    </citation>
    <scope>NUCLEOTIDE SEQUENCE</scope>
    <source>
        <strain evidence="6">1383</strain>
    </source>
</reference>
<dbReference type="PROSITE" id="PS50893">
    <property type="entry name" value="ABC_TRANSPORTER_2"/>
    <property type="match status" value="2"/>
</dbReference>
<dbReference type="SUPFAM" id="SSF52540">
    <property type="entry name" value="P-loop containing nucleoside triphosphate hydrolases"/>
    <property type="match status" value="2"/>
</dbReference>
<organism evidence="6 7">
    <name type="scientific">Candidatus Merdimorpha stercoravium</name>
    <dbReference type="NCBI Taxonomy" id="2840863"/>
    <lineage>
        <taxon>Bacteria</taxon>
        <taxon>Pseudomonadati</taxon>
        <taxon>Bacteroidota</taxon>
        <taxon>Flavobacteriia</taxon>
        <taxon>Flavobacteriales</taxon>
        <taxon>Candidatus Merdimorpha</taxon>
    </lineage>
</organism>
<dbReference type="NCBIfam" id="NF000355">
    <property type="entry name" value="ribo_prot_ABC_F"/>
    <property type="match status" value="1"/>
</dbReference>
<dbReference type="PANTHER" id="PTHR42855:SF2">
    <property type="entry name" value="DRUG RESISTANCE ABC TRANSPORTER,ATP-BINDING PROTEIN"/>
    <property type="match status" value="1"/>
</dbReference>
<dbReference type="InterPro" id="IPR027417">
    <property type="entry name" value="P-loop_NTPase"/>
</dbReference>
<name>A0A9D1H8T5_9FLAO</name>
<accession>A0A9D1H8T5</accession>
<evidence type="ECO:0000313" key="6">
    <source>
        <dbReference type="EMBL" id="HIT97349.1"/>
    </source>
</evidence>
<dbReference type="InterPro" id="IPR017871">
    <property type="entry name" value="ABC_transporter-like_CS"/>
</dbReference>
<dbReference type="InterPro" id="IPR032781">
    <property type="entry name" value="ABC_tran_Xtn"/>
</dbReference>
<feature type="compositionally biased region" description="Low complexity" evidence="4">
    <location>
        <begin position="572"/>
        <end position="599"/>
    </location>
</feature>
<dbReference type="PANTHER" id="PTHR42855">
    <property type="entry name" value="ABC TRANSPORTER ATP-BINDING SUBUNIT"/>
    <property type="match status" value="1"/>
</dbReference>
<feature type="domain" description="ABC transporter" evidence="5">
    <location>
        <begin position="2"/>
        <end position="260"/>
    </location>
</feature>
<sequence>MLSANNIAVYFSGEPLFSGVSFRIDKGDRIGLAGKNGAGKTTLLRVLSGDLRPDEGELSYDGPVRVGILRQDIDFQDRHTLMGEIESSFVELKAIEKRLEEVNHLLAVRTDYQSEAYMKLIEELNDLTHRYDLAGGYTYAGEVERVLLGLGFERSDFDKDTRLFSGGWRMRIELAKLLLQQNDVLLLDEPTNHLDIESILWLEDFLTRFPGAVVLVSHDRTFLDNVTNRTIEISGGRIYDYKQPYSKYLELRAEIREKQLATRKNQEKEIRQTEQLIERFRYKATKAAFAQSLMKRLEKKELIEVDTDDVAAMHLRFQVDSPSGKVVFRAENVHKTFTDTTRRIDRNGVETTVEYTAKQVLKGIDFQAQRGDKIAFVGKNGQGKTTFVRCLLGEIDYQGTIERGHNVHVGYYAQNQKESLDMEKTLIRTIEDEATEAMRPKARDLLGSFLFSGDAIEKKVKVLSGGERGRLALCKLLVRPFNVLIMDEPTNHLDIRSKAILKQALESFDGTLILVSHDRDFLSGLTNKTYEFRDGHIKEYLGDIGFYLSQRRVDSFREMELQQSAPEPPSTSASRPPADKPAAPAAQAAPSGGESSPSWAERKEAEKALRRARNEVKKYEQEIERLEGEIKQMDQQFSTAGFVPSQDDFDRYARLKQSLERQMAAWEKAQEALDALEG</sequence>
<dbReference type="Gene3D" id="3.40.50.300">
    <property type="entry name" value="P-loop containing nucleotide triphosphate hydrolases"/>
    <property type="match status" value="2"/>
</dbReference>
<dbReference type="Pfam" id="PF12848">
    <property type="entry name" value="ABC_tran_Xtn"/>
    <property type="match status" value="1"/>
</dbReference>
<evidence type="ECO:0000256" key="3">
    <source>
        <dbReference type="SAM" id="Coils"/>
    </source>
</evidence>
<gene>
    <name evidence="6" type="ORF">IAC44_00765</name>
</gene>
<dbReference type="PROSITE" id="PS00211">
    <property type="entry name" value="ABC_TRANSPORTER_1"/>
    <property type="match status" value="1"/>
</dbReference>
<reference evidence="6" key="1">
    <citation type="submission" date="2020-10" db="EMBL/GenBank/DDBJ databases">
        <authorList>
            <person name="Gilroy R."/>
        </authorList>
    </citation>
    <scope>NUCLEOTIDE SEQUENCE</scope>
    <source>
        <strain evidence="6">1383</strain>
    </source>
</reference>
<dbReference type="GO" id="GO:0016887">
    <property type="term" value="F:ATP hydrolysis activity"/>
    <property type="evidence" value="ECO:0007669"/>
    <property type="project" value="InterPro"/>
</dbReference>
<dbReference type="EMBL" id="DVLY01000016">
    <property type="protein sequence ID" value="HIT97349.1"/>
    <property type="molecule type" value="Genomic_DNA"/>
</dbReference>
<comment type="caution">
    <text evidence="6">The sequence shown here is derived from an EMBL/GenBank/DDBJ whole genome shotgun (WGS) entry which is preliminary data.</text>
</comment>
<keyword evidence="3" id="KW-0175">Coiled coil</keyword>
<dbReference type="GO" id="GO:0005524">
    <property type="term" value="F:ATP binding"/>
    <property type="evidence" value="ECO:0007669"/>
    <property type="project" value="UniProtKB-KW"/>
</dbReference>